<reference evidence="1" key="1">
    <citation type="submission" date="2022-07" db="EMBL/GenBank/DDBJ databases">
        <title>Phylogenomic reconstructions and comparative analyses of Kickxellomycotina fungi.</title>
        <authorList>
            <person name="Reynolds N.K."/>
            <person name="Stajich J.E."/>
            <person name="Barry K."/>
            <person name="Grigoriev I.V."/>
            <person name="Crous P."/>
            <person name="Smith M.E."/>
        </authorList>
    </citation>
    <scope>NUCLEOTIDE SEQUENCE</scope>
    <source>
        <strain evidence="1">NRRL 5244</strain>
    </source>
</reference>
<protein>
    <submittedName>
        <fullName evidence="1">Uncharacterized protein</fullName>
    </submittedName>
</protein>
<dbReference type="Proteomes" id="UP001150603">
    <property type="component" value="Unassembled WGS sequence"/>
</dbReference>
<dbReference type="EMBL" id="JANBPW010003604">
    <property type="protein sequence ID" value="KAJ1937197.1"/>
    <property type="molecule type" value="Genomic_DNA"/>
</dbReference>
<sequence length="254" mass="29259">MRPLQRSDLVRFYDQLADYMLADGLEFDPTRRVFVVRAVVRMAMFPYLPVFIADCIINLIEFLEGDVLGRLMHCIDEPAKVSPIDTYGYLVALAAMRVIVKQRVRVDSMRNSEVSRISSKIEMTIFSTPLAQAALKNEHLYKYGKYHASKVVRGVINIYSNLSSLVSASIAFYMAKQTMGSNAFLPAYIYVGISLGTRLARLLLDWTSRWYILHPYDHVEEICASITSIKLYAWEKKYLDWAQSYRDDDESDIY</sequence>
<name>A0ACC1J4A6_9FUNG</name>
<feature type="non-terminal residue" evidence="1">
    <location>
        <position position="254"/>
    </location>
</feature>
<evidence type="ECO:0000313" key="1">
    <source>
        <dbReference type="EMBL" id="KAJ1937197.1"/>
    </source>
</evidence>
<comment type="caution">
    <text evidence="1">The sequence shown here is derived from an EMBL/GenBank/DDBJ whole genome shotgun (WGS) entry which is preliminary data.</text>
</comment>
<organism evidence="1 2">
    <name type="scientific">Linderina macrospora</name>
    <dbReference type="NCBI Taxonomy" id="4868"/>
    <lineage>
        <taxon>Eukaryota</taxon>
        <taxon>Fungi</taxon>
        <taxon>Fungi incertae sedis</taxon>
        <taxon>Zoopagomycota</taxon>
        <taxon>Kickxellomycotina</taxon>
        <taxon>Kickxellomycetes</taxon>
        <taxon>Kickxellales</taxon>
        <taxon>Kickxellaceae</taxon>
        <taxon>Linderina</taxon>
    </lineage>
</organism>
<keyword evidence="2" id="KW-1185">Reference proteome</keyword>
<accession>A0ACC1J4A6</accession>
<gene>
    <name evidence="1" type="ORF">FBU59_004825</name>
</gene>
<proteinExistence type="predicted"/>
<evidence type="ECO:0000313" key="2">
    <source>
        <dbReference type="Proteomes" id="UP001150603"/>
    </source>
</evidence>